<evidence type="ECO:0000313" key="2">
    <source>
        <dbReference type="EMBL" id="AXV06182.1"/>
    </source>
</evidence>
<dbReference type="InterPro" id="IPR036388">
    <property type="entry name" value="WH-like_DNA-bd_sf"/>
</dbReference>
<keyword evidence="3" id="KW-1185">Reference proteome</keyword>
<feature type="domain" description="Helix-turn-helix" evidence="1">
    <location>
        <begin position="19"/>
        <end position="69"/>
    </location>
</feature>
<evidence type="ECO:0000259" key="1">
    <source>
        <dbReference type="Pfam" id="PF12728"/>
    </source>
</evidence>
<dbReference type="AlphaFoldDB" id="A0A346XVD5"/>
<dbReference type="Proteomes" id="UP000264006">
    <property type="component" value="Chromosome"/>
</dbReference>
<evidence type="ECO:0000313" key="3">
    <source>
        <dbReference type="Proteomes" id="UP000264006"/>
    </source>
</evidence>
<dbReference type="InterPro" id="IPR009061">
    <property type="entry name" value="DNA-bd_dom_put_sf"/>
</dbReference>
<reference evidence="2 3" key="1">
    <citation type="submission" date="2018-09" db="EMBL/GenBank/DDBJ databases">
        <title>Complete genome sequence of Euzebya sp. DY32-46 isolated from seawater of Pacific Ocean.</title>
        <authorList>
            <person name="Xu L."/>
            <person name="Wu Y.-H."/>
            <person name="Xu X.-W."/>
        </authorList>
    </citation>
    <scope>NUCLEOTIDE SEQUENCE [LARGE SCALE GENOMIC DNA]</scope>
    <source>
        <strain evidence="2 3">DY32-46</strain>
    </source>
</reference>
<organism evidence="2 3">
    <name type="scientific">Euzebya pacifica</name>
    <dbReference type="NCBI Taxonomy" id="1608957"/>
    <lineage>
        <taxon>Bacteria</taxon>
        <taxon>Bacillati</taxon>
        <taxon>Actinomycetota</taxon>
        <taxon>Nitriliruptoria</taxon>
        <taxon>Euzebyales</taxon>
    </lineage>
</organism>
<dbReference type="NCBIfam" id="TIGR01764">
    <property type="entry name" value="excise"/>
    <property type="match status" value="1"/>
</dbReference>
<dbReference type="Gene3D" id="1.10.10.10">
    <property type="entry name" value="Winged helix-like DNA-binding domain superfamily/Winged helix DNA-binding domain"/>
    <property type="match status" value="1"/>
</dbReference>
<dbReference type="KEGG" id="euz:DVS28_a1488"/>
<gene>
    <name evidence="2" type="ORF">DVS28_a1488</name>
</gene>
<dbReference type="SUPFAM" id="SSF46955">
    <property type="entry name" value="Putative DNA-binding domain"/>
    <property type="match status" value="1"/>
</dbReference>
<accession>A0A346XVD5</accession>
<dbReference type="InterPro" id="IPR041657">
    <property type="entry name" value="HTH_17"/>
</dbReference>
<dbReference type="InterPro" id="IPR010093">
    <property type="entry name" value="SinI_DNA-bd"/>
</dbReference>
<dbReference type="Pfam" id="PF12728">
    <property type="entry name" value="HTH_17"/>
    <property type="match status" value="1"/>
</dbReference>
<sequence>MHLFGMDTDQIAQLGLEQLLTVEDLAAYLDVPRQTIYDWRVHGRGPRARRIGKRLRFTAVDVKEWVDAQAEPPGTAGPPGSGR</sequence>
<name>A0A346XVD5_9ACTN</name>
<proteinExistence type="predicted"/>
<protein>
    <recommendedName>
        <fullName evidence="1">Helix-turn-helix domain-containing protein</fullName>
    </recommendedName>
</protein>
<dbReference type="EMBL" id="CP031165">
    <property type="protein sequence ID" value="AXV06182.1"/>
    <property type="molecule type" value="Genomic_DNA"/>
</dbReference>
<dbReference type="GO" id="GO:0003677">
    <property type="term" value="F:DNA binding"/>
    <property type="evidence" value="ECO:0007669"/>
    <property type="project" value="InterPro"/>
</dbReference>